<keyword evidence="8" id="KW-1185">Reference proteome</keyword>
<dbReference type="Gene3D" id="3.30.1330.60">
    <property type="entry name" value="OmpA-like domain"/>
    <property type="match status" value="1"/>
</dbReference>
<dbReference type="Pfam" id="PF00691">
    <property type="entry name" value="OmpA"/>
    <property type="match status" value="1"/>
</dbReference>
<dbReference type="SUPFAM" id="SSF103088">
    <property type="entry name" value="OmpA-like"/>
    <property type="match status" value="1"/>
</dbReference>
<dbReference type="InterPro" id="IPR006664">
    <property type="entry name" value="OMP_bac"/>
</dbReference>
<evidence type="ECO:0000313" key="8">
    <source>
        <dbReference type="Proteomes" id="UP000265745"/>
    </source>
</evidence>
<evidence type="ECO:0000256" key="2">
    <source>
        <dbReference type="ARBA" id="ARBA00023136"/>
    </source>
</evidence>
<proteinExistence type="predicted"/>
<dbReference type="InterPro" id="IPR036737">
    <property type="entry name" value="OmpA-like_sf"/>
</dbReference>
<dbReference type="EMBL" id="QJSA01000015">
    <property type="protein sequence ID" value="RHW20040.1"/>
    <property type="molecule type" value="Genomic_DNA"/>
</dbReference>
<dbReference type="Proteomes" id="UP000265745">
    <property type="component" value="Unassembled WGS sequence"/>
</dbReference>
<dbReference type="AlphaFoldDB" id="A0A396RTZ2"/>
<comment type="subcellular location">
    <subcellularLocation>
        <location evidence="1">Cell outer membrane</location>
    </subcellularLocation>
</comment>
<dbReference type="RefSeq" id="WP_119701908.1">
    <property type="nucleotide sequence ID" value="NZ_QJSA01000015.1"/>
</dbReference>
<feature type="signal peptide" evidence="5">
    <location>
        <begin position="1"/>
        <end position="21"/>
    </location>
</feature>
<keyword evidence="2 4" id="KW-0472">Membrane</keyword>
<evidence type="ECO:0000256" key="5">
    <source>
        <dbReference type="SAM" id="SignalP"/>
    </source>
</evidence>
<dbReference type="PANTHER" id="PTHR30329:SF21">
    <property type="entry name" value="LIPOPROTEIN YIAD-RELATED"/>
    <property type="match status" value="1"/>
</dbReference>
<keyword evidence="5" id="KW-0732">Signal</keyword>
<evidence type="ECO:0000256" key="4">
    <source>
        <dbReference type="PROSITE-ProRule" id="PRU00473"/>
    </source>
</evidence>
<organism evidence="7 8">
    <name type="scientific">Pseudomonas jilinensis</name>
    <dbReference type="NCBI Taxonomy" id="2078689"/>
    <lineage>
        <taxon>Bacteria</taxon>
        <taxon>Pseudomonadati</taxon>
        <taxon>Pseudomonadota</taxon>
        <taxon>Gammaproteobacteria</taxon>
        <taxon>Pseudomonadales</taxon>
        <taxon>Pseudomonadaceae</taxon>
        <taxon>Pseudomonas</taxon>
    </lineage>
</organism>
<accession>A0A396RTZ2</accession>
<sequence>MLPRYLTLALIASLAATGASADDHPLLSRFPGAQLKGHESIAYEHVALPQAAADAPDTEPLVLVGDLSRHTYEIGNVSTLKVWENYQAALQRAGFEILFQCEREACGPGRDVKRMADPLAVSGNVYNFYRNPYYLLTRQDNIHLALFIGGHNDRVSVQQVIVETVARDTDLISLDSDYLNQADDSALPEISAEQRAEDHPLLSRYPGARVRNRERRDYEQFILPAPPGSAAEPLPLVGDLTRHFYEVRNVSTLKLWDNYQAALENGGFELLWQCQRDACGNQRERKALGDRLSLEGNVYNYHSAPYYAVYQRDGSQGPVHVALYIGGHADRAAIQQVVIEGRGRADDLIQVNAEGLYRDLQEAGKALIYGIHFDTDSAAIKPESAPTLQAIAELLGQHPALRLYVVGHTDDTGSEQHNLRLSSARAEAVVKALSSDYAVAANRLQSAGVGPYAPAAGNLDEAGRQRNRRVELVQRLP</sequence>
<feature type="domain" description="OmpA-like" evidence="6">
    <location>
        <begin position="360"/>
        <end position="477"/>
    </location>
</feature>
<dbReference type="InterPro" id="IPR050330">
    <property type="entry name" value="Bact_OuterMem_StrucFunc"/>
</dbReference>
<evidence type="ECO:0000259" key="6">
    <source>
        <dbReference type="PROSITE" id="PS51123"/>
    </source>
</evidence>
<evidence type="ECO:0000256" key="3">
    <source>
        <dbReference type="ARBA" id="ARBA00023237"/>
    </source>
</evidence>
<dbReference type="CDD" id="cd07185">
    <property type="entry name" value="OmpA_C-like"/>
    <property type="match status" value="1"/>
</dbReference>
<keyword evidence="3" id="KW-0998">Cell outer membrane</keyword>
<dbReference type="InterPro" id="IPR006665">
    <property type="entry name" value="OmpA-like"/>
</dbReference>
<evidence type="ECO:0000256" key="1">
    <source>
        <dbReference type="ARBA" id="ARBA00004442"/>
    </source>
</evidence>
<gene>
    <name evidence="7" type="ORF">C2846_15580</name>
</gene>
<name>A0A396RTZ2_9PSED</name>
<dbReference type="PROSITE" id="PS51123">
    <property type="entry name" value="OMPA_2"/>
    <property type="match status" value="1"/>
</dbReference>
<dbReference type="PRINTS" id="PR01021">
    <property type="entry name" value="OMPADOMAIN"/>
</dbReference>
<evidence type="ECO:0000313" key="7">
    <source>
        <dbReference type="EMBL" id="RHW20040.1"/>
    </source>
</evidence>
<dbReference type="PANTHER" id="PTHR30329">
    <property type="entry name" value="STATOR ELEMENT OF FLAGELLAR MOTOR COMPLEX"/>
    <property type="match status" value="1"/>
</dbReference>
<reference evidence="7 8" key="1">
    <citation type="submission" date="2018-06" db="EMBL/GenBank/DDBJ databases">
        <title>Pseudomonas jilinensis sp. nov., isolated from the production water of Jilin Oilfield in China.</title>
        <authorList>
            <person name="Wang J."/>
        </authorList>
    </citation>
    <scope>NUCLEOTIDE SEQUENCE [LARGE SCALE GENOMIC DNA]</scope>
    <source>
        <strain evidence="7 8">JS15-10A1</strain>
    </source>
</reference>
<comment type="caution">
    <text evidence="7">The sequence shown here is derived from an EMBL/GenBank/DDBJ whole genome shotgun (WGS) entry which is preliminary data.</text>
</comment>
<dbReference type="OrthoDB" id="9792021at2"/>
<feature type="chain" id="PRO_5017349223" evidence="5">
    <location>
        <begin position="22"/>
        <end position="477"/>
    </location>
</feature>
<protein>
    <submittedName>
        <fullName evidence="7">OmpA family protein</fullName>
    </submittedName>
</protein>
<dbReference type="GO" id="GO:0009279">
    <property type="term" value="C:cell outer membrane"/>
    <property type="evidence" value="ECO:0007669"/>
    <property type="project" value="UniProtKB-SubCell"/>
</dbReference>